<gene>
    <name evidence="3" type="ORF">M427DRAFT_47623</name>
</gene>
<dbReference type="OrthoDB" id="2017893at2759"/>
<evidence type="ECO:0000313" key="4">
    <source>
        <dbReference type="Proteomes" id="UP000070544"/>
    </source>
</evidence>
<dbReference type="PANTHER" id="PTHR23339">
    <property type="entry name" value="TYROSINE SPECIFIC PROTEIN PHOSPHATASE AND DUAL SPECIFICITY PROTEIN PHOSPHATASE"/>
    <property type="match status" value="1"/>
</dbReference>
<dbReference type="InterPro" id="IPR029021">
    <property type="entry name" value="Prot-tyrosine_phosphatase-like"/>
</dbReference>
<dbReference type="EMBL" id="KQ965811">
    <property type="protein sequence ID" value="KXS10968.1"/>
    <property type="molecule type" value="Genomic_DNA"/>
</dbReference>
<feature type="domain" description="Tyrosine specific protein phosphatases" evidence="2">
    <location>
        <begin position="133"/>
        <end position="202"/>
    </location>
</feature>
<protein>
    <submittedName>
        <fullName evidence="3">Phosphatases II</fullName>
    </submittedName>
</protein>
<dbReference type="PROSITE" id="PS50054">
    <property type="entry name" value="TYR_PHOSPHATASE_DUAL"/>
    <property type="match status" value="1"/>
</dbReference>
<dbReference type="SMART" id="SM00404">
    <property type="entry name" value="PTPc_motif"/>
    <property type="match status" value="1"/>
</dbReference>
<dbReference type="PROSITE" id="PS50056">
    <property type="entry name" value="TYR_PHOSPHATASE_2"/>
    <property type="match status" value="1"/>
</dbReference>
<sequence length="234" mass="26308">MHPPIEPIDCYCGRGPSCSYCGHRWNSKGSGGRSRNFRGLETAFDGIFASWVTDEVLVMSRPSSRTINEYELPSKFLEAGIRLVVCCQEPGEHATCGDGVLPSGLAYRPDEFTSKGIDHLHKYWEDLEVPSFEQMTVIVRKMHETTSRGYKVSVHCHAGLGRAPLSALCFLAHRHPTESPESLLSLVRRRRGPVLNGEQEDFYFQFVQWWRSQDVESLLSDKDGEKDTGLGNDA</sequence>
<evidence type="ECO:0000259" key="1">
    <source>
        <dbReference type="PROSITE" id="PS50054"/>
    </source>
</evidence>
<dbReference type="AlphaFoldDB" id="A0A139A2T9"/>
<dbReference type="Pfam" id="PF22785">
    <property type="entry name" value="Tc-R-P"/>
    <property type="match status" value="1"/>
</dbReference>
<dbReference type="SUPFAM" id="SSF52799">
    <property type="entry name" value="(Phosphotyrosine protein) phosphatases II"/>
    <property type="match status" value="1"/>
</dbReference>
<dbReference type="InterPro" id="IPR020422">
    <property type="entry name" value="TYR_PHOSPHATASE_DUAL_dom"/>
</dbReference>
<name>A0A139A2T9_GONPJ</name>
<keyword evidence="4" id="KW-1185">Reference proteome</keyword>
<evidence type="ECO:0000313" key="3">
    <source>
        <dbReference type="EMBL" id="KXS10968.1"/>
    </source>
</evidence>
<proteinExistence type="predicted"/>
<dbReference type="Gene3D" id="3.90.190.10">
    <property type="entry name" value="Protein tyrosine phosphatase superfamily"/>
    <property type="match status" value="1"/>
</dbReference>
<organism evidence="3 4">
    <name type="scientific">Gonapodya prolifera (strain JEL478)</name>
    <name type="common">Monoblepharis prolifera</name>
    <dbReference type="NCBI Taxonomy" id="1344416"/>
    <lineage>
        <taxon>Eukaryota</taxon>
        <taxon>Fungi</taxon>
        <taxon>Fungi incertae sedis</taxon>
        <taxon>Chytridiomycota</taxon>
        <taxon>Chytridiomycota incertae sedis</taxon>
        <taxon>Monoblepharidomycetes</taxon>
        <taxon>Monoblepharidales</taxon>
        <taxon>Gonapodyaceae</taxon>
        <taxon>Gonapodya</taxon>
    </lineage>
</organism>
<dbReference type="Proteomes" id="UP000070544">
    <property type="component" value="Unassembled WGS sequence"/>
</dbReference>
<reference evidence="3 4" key="1">
    <citation type="journal article" date="2015" name="Genome Biol. Evol.">
        <title>Phylogenomic analyses indicate that early fungi evolved digesting cell walls of algal ancestors of land plants.</title>
        <authorList>
            <person name="Chang Y."/>
            <person name="Wang S."/>
            <person name="Sekimoto S."/>
            <person name="Aerts A.L."/>
            <person name="Choi C."/>
            <person name="Clum A."/>
            <person name="LaButti K.M."/>
            <person name="Lindquist E.A."/>
            <person name="Yee Ngan C."/>
            <person name="Ohm R.A."/>
            <person name="Salamov A.A."/>
            <person name="Grigoriev I.V."/>
            <person name="Spatafora J.W."/>
            <person name="Berbee M.L."/>
        </authorList>
    </citation>
    <scope>NUCLEOTIDE SEQUENCE [LARGE SCALE GENOMIC DNA]</scope>
    <source>
        <strain evidence="3 4">JEL478</strain>
    </source>
</reference>
<dbReference type="InterPro" id="IPR003595">
    <property type="entry name" value="Tyr_Pase_cat"/>
</dbReference>
<feature type="domain" description="Tyrosine-protein phosphatase" evidence="1">
    <location>
        <begin position="48"/>
        <end position="215"/>
    </location>
</feature>
<evidence type="ECO:0000259" key="2">
    <source>
        <dbReference type="PROSITE" id="PS50056"/>
    </source>
</evidence>
<accession>A0A139A2T9</accession>
<dbReference type="InterPro" id="IPR000387">
    <property type="entry name" value="Tyr_Pase_dom"/>
</dbReference>
<dbReference type="STRING" id="1344416.A0A139A2T9"/>
<dbReference type="InterPro" id="IPR050561">
    <property type="entry name" value="PTP"/>
</dbReference>